<evidence type="ECO:0000256" key="2">
    <source>
        <dbReference type="SAM" id="MobiDB-lite"/>
    </source>
</evidence>
<comment type="caution">
    <text evidence="4">The sequence shown here is derived from an EMBL/GenBank/DDBJ whole genome shotgun (WGS) entry which is preliminary data.</text>
</comment>
<feature type="domain" description="HTH CENPB-type" evidence="3">
    <location>
        <begin position="67"/>
        <end position="104"/>
    </location>
</feature>
<proteinExistence type="predicted"/>
<evidence type="ECO:0000256" key="1">
    <source>
        <dbReference type="ARBA" id="ARBA00023125"/>
    </source>
</evidence>
<dbReference type="Gene3D" id="1.10.10.60">
    <property type="entry name" value="Homeodomain-like"/>
    <property type="match status" value="2"/>
</dbReference>
<dbReference type="AlphaFoldDB" id="A0A9N9DRA6"/>
<feature type="region of interest" description="Disordered" evidence="2">
    <location>
        <begin position="141"/>
        <end position="209"/>
    </location>
</feature>
<sequence length="295" mass="33478">NEPIFPLQKKRKLCEIKEANPSLNNVELARKYNIGKATVTDILREKIRWLSATAEQDNLKKICGPKWPKLEQALSLWVDNALNAQQDITGNILKDKANYFAAKLKQGEAASAPFFEQLENERFYLQPSLAPIVPKIFGTEESSIHRSPRKKKHVSYVDVDEEEESETVGRVSSTSSKSVESQPPRTPPQAPRDLSPLMNTPNKRPRENEVQQYSEDMYVICAFNKTISELTLEIGMDLANQLSSVRDINPEVWTPDLENYIDNVLGKSGEDFKTAALVKVPNEIFRIYCEKVLVD</sequence>
<dbReference type="EMBL" id="CAJVPJ010003764">
    <property type="protein sequence ID" value="CAG8644573.1"/>
    <property type="molecule type" value="Genomic_DNA"/>
</dbReference>
<dbReference type="Proteomes" id="UP000789572">
    <property type="component" value="Unassembled WGS sequence"/>
</dbReference>
<evidence type="ECO:0000313" key="5">
    <source>
        <dbReference type="Proteomes" id="UP000789572"/>
    </source>
</evidence>
<feature type="compositionally biased region" description="Low complexity" evidence="2">
    <location>
        <begin position="168"/>
        <end position="181"/>
    </location>
</feature>
<organism evidence="4 5">
    <name type="scientific">Paraglomus occultum</name>
    <dbReference type="NCBI Taxonomy" id="144539"/>
    <lineage>
        <taxon>Eukaryota</taxon>
        <taxon>Fungi</taxon>
        <taxon>Fungi incertae sedis</taxon>
        <taxon>Mucoromycota</taxon>
        <taxon>Glomeromycotina</taxon>
        <taxon>Glomeromycetes</taxon>
        <taxon>Paraglomerales</taxon>
        <taxon>Paraglomeraceae</taxon>
        <taxon>Paraglomus</taxon>
    </lineage>
</organism>
<dbReference type="GO" id="GO:0003677">
    <property type="term" value="F:DNA binding"/>
    <property type="evidence" value="ECO:0007669"/>
    <property type="project" value="UniProtKB-KW"/>
</dbReference>
<keyword evidence="1" id="KW-0238">DNA-binding</keyword>
<dbReference type="InterPro" id="IPR006600">
    <property type="entry name" value="HTH_CenpB_DNA-bd_dom"/>
</dbReference>
<gene>
    <name evidence="4" type="ORF">POCULU_LOCUS9610</name>
</gene>
<accession>A0A9N9DRA6</accession>
<evidence type="ECO:0000259" key="3">
    <source>
        <dbReference type="Pfam" id="PF03221"/>
    </source>
</evidence>
<feature type="non-terminal residue" evidence="4">
    <location>
        <position position="1"/>
    </location>
</feature>
<evidence type="ECO:0000313" key="4">
    <source>
        <dbReference type="EMBL" id="CAG8644573.1"/>
    </source>
</evidence>
<keyword evidence="5" id="KW-1185">Reference proteome</keyword>
<reference evidence="4" key="1">
    <citation type="submission" date="2021-06" db="EMBL/GenBank/DDBJ databases">
        <authorList>
            <person name="Kallberg Y."/>
            <person name="Tangrot J."/>
            <person name="Rosling A."/>
        </authorList>
    </citation>
    <scope>NUCLEOTIDE SEQUENCE</scope>
    <source>
        <strain evidence="4">IA702</strain>
    </source>
</reference>
<dbReference type="Pfam" id="PF03221">
    <property type="entry name" value="HTH_Tnp_Tc5"/>
    <property type="match status" value="1"/>
</dbReference>
<name>A0A9N9DRA6_9GLOM</name>
<protein>
    <submittedName>
        <fullName evidence="4">8455_t:CDS:1</fullName>
    </submittedName>
</protein>
<feature type="non-terminal residue" evidence="4">
    <location>
        <position position="295"/>
    </location>
</feature>
<dbReference type="OrthoDB" id="2402233at2759"/>